<feature type="signal peptide" evidence="1">
    <location>
        <begin position="1"/>
        <end position="20"/>
    </location>
</feature>
<reference evidence="2 3" key="1">
    <citation type="submission" date="2014-10" db="EMBL/GenBank/DDBJ databases">
        <title>Draft genome sequence of Actinoplanes utahensis NRRL 12052.</title>
        <authorList>
            <person name="Velasco-Bucheli B."/>
            <person name="del Cerro C."/>
            <person name="Hormigo D."/>
            <person name="Garcia J.L."/>
            <person name="Acebal C."/>
            <person name="Arroyo M."/>
            <person name="de la Mata I."/>
        </authorList>
    </citation>
    <scope>NUCLEOTIDE SEQUENCE [LARGE SCALE GENOMIC DNA]</scope>
    <source>
        <strain evidence="2 3">NRRL 12052</strain>
    </source>
</reference>
<keyword evidence="3" id="KW-1185">Reference proteome</keyword>
<proteinExistence type="predicted"/>
<accession>A0A0A6UDQ2</accession>
<keyword evidence="1" id="KW-0732">Signal</keyword>
<dbReference type="STRING" id="1869.MB27_33910"/>
<dbReference type="EMBL" id="JRTT01000130">
    <property type="protein sequence ID" value="KHD73616.1"/>
    <property type="molecule type" value="Genomic_DNA"/>
</dbReference>
<dbReference type="AlphaFoldDB" id="A0A0A6UDQ2"/>
<gene>
    <name evidence="2" type="ORF">MB27_33910</name>
</gene>
<dbReference type="Proteomes" id="UP000054537">
    <property type="component" value="Unassembled WGS sequence"/>
</dbReference>
<evidence type="ECO:0000313" key="3">
    <source>
        <dbReference type="Proteomes" id="UP000054537"/>
    </source>
</evidence>
<protein>
    <recommendedName>
        <fullName evidence="4">Lipoprotein</fullName>
    </recommendedName>
</protein>
<evidence type="ECO:0000313" key="2">
    <source>
        <dbReference type="EMBL" id="KHD73616.1"/>
    </source>
</evidence>
<feature type="chain" id="PRO_5002033760" description="Lipoprotein" evidence="1">
    <location>
        <begin position="21"/>
        <end position="167"/>
    </location>
</feature>
<name>A0A0A6UDQ2_ACTUT</name>
<sequence length="167" mass="17782">MPTAVAAVAAVAAPPAPAHATGAPATLTAAQRTVLIEATKRFQDVTLAEAAGYLPTEDCVPGMGRHYVHPGLAADPAVDPTRPEVLLYDRRRELLGIEFFKADTDGSLTTDSDRPTLFGNRFDGPMTGHPVPHGAPPMPVHYDLHVWLYRSNPDGVLATVNPRVTCP</sequence>
<comment type="caution">
    <text evidence="2">The sequence shown here is derived from an EMBL/GenBank/DDBJ whole genome shotgun (WGS) entry which is preliminary data.</text>
</comment>
<evidence type="ECO:0000256" key="1">
    <source>
        <dbReference type="SAM" id="SignalP"/>
    </source>
</evidence>
<evidence type="ECO:0008006" key="4">
    <source>
        <dbReference type="Google" id="ProtNLM"/>
    </source>
</evidence>
<organism evidence="2 3">
    <name type="scientific">Actinoplanes utahensis</name>
    <dbReference type="NCBI Taxonomy" id="1869"/>
    <lineage>
        <taxon>Bacteria</taxon>
        <taxon>Bacillati</taxon>
        <taxon>Actinomycetota</taxon>
        <taxon>Actinomycetes</taxon>
        <taxon>Micromonosporales</taxon>
        <taxon>Micromonosporaceae</taxon>
        <taxon>Actinoplanes</taxon>
    </lineage>
</organism>